<dbReference type="PANTHER" id="PTHR34220:SF7">
    <property type="entry name" value="SENSOR HISTIDINE KINASE YPDA"/>
    <property type="match status" value="1"/>
</dbReference>
<dbReference type="KEGG" id="acm:AciX9_4699"/>
<organism evidence="6">
    <name type="scientific">Granulicella tundricola (strain ATCC BAA-1859 / DSM 23138 / MP5ACTX9)</name>
    <dbReference type="NCBI Taxonomy" id="1198114"/>
    <lineage>
        <taxon>Bacteria</taxon>
        <taxon>Pseudomonadati</taxon>
        <taxon>Acidobacteriota</taxon>
        <taxon>Terriglobia</taxon>
        <taxon>Terriglobales</taxon>
        <taxon>Acidobacteriaceae</taxon>
        <taxon>Granulicella</taxon>
    </lineage>
</organism>
<evidence type="ECO:0000256" key="3">
    <source>
        <dbReference type="SAM" id="Phobius"/>
    </source>
</evidence>
<dbReference type="PRINTS" id="PR00344">
    <property type="entry name" value="BCTRLSENSOR"/>
</dbReference>
<dbReference type="EC" id="2.7.13.3" evidence="2"/>
<dbReference type="Proteomes" id="UP000000343">
    <property type="component" value="Plasmid pACIX905"/>
</dbReference>
<dbReference type="Pfam" id="PF02518">
    <property type="entry name" value="HATPase_c"/>
    <property type="match status" value="1"/>
</dbReference>
<evidence type="ECO:0000313" key="5">
    <source>
        <dbReference type="EMBL" id="ADW71626.1"/>
    </source>
</evidence>
<keyword evidence="5" id="KW-0614">Plasmid</keyword>
<gene>
    <name evidence="5" type="ordered locus">AciX9_4699</name>
</gene>
<dbReference type="HOGENOM" id="CLU_020473_1_1_0"/>
<dbReference type="InterPro" id="IPR036890">
    <property type="entry name" value="HATPase_C_sf"/>
</dbReference>
<dbReference type="PANTHER" id="PTHR34220">
    <property type="entry name" value="SENSOR HISTIDINE KINASE YPDA"/>
    <property type="match status" value="1"/>
</dbReference>
<dbReference type="PROSITE" id="PS50109">
    <property type="entry name" value="HIS_KIN"/>
    <property type="match status" value="1"/>
</dbReference>
<keyword evidence="6" id="KW-1185">Reference proteome</keyword>
<feature type="transmembrane region" description="Helical" evidence="3">
    <location>
        <begin position="41"/>
        <end position="62"/>
    </location>
</feature>
<feature type="transmembrane region" description="Helical" evidence="3">
    <location>
        <begin position="9"/>
        <end position="29"/>
    </location>
</feature>
<evidence type="ECO:0000259" key="4">
    <source>
        <dbReference type="PROSITE" id="PS50109"/>
    </source>
</evidence>
<proteinExistence type="predicted"/>
<keyword evidence="5" id="KW-0418">Kinase</keyword>
<evidence type="ECO:0000256" key="2">
    <source>
        <dbReference type="ARBA" id="ARBA00012438"/>
    </source>
</evidence>
<dbReference type="SUPFAM" id="SSF55874">
    <property type="entry name" value="ATPase domain of HSP90 chaperone/DNA topoisomerase II/histidine kinase"/>
    <property type="match status" value="1"/>
</dbReference>
<reference evidence="6" key="1">
    <citation type="submission" date="2011-01" db="EMBL/GenBank/DDBJ databases">
        <title>Complete sequence of plasmid5 of Acidobacterium sp. MP5ACTX9.</title>
        <authorList>
            <consortium name="US DOE Joint Genome Institute"/>
            <person name="Lucas S."/>
            <person name="Copeland A."/>
            <person name="Lapidus A."/>
            <person name="Cheng J.-F."/>
            <person name="Goodwin L."/>
            <person name="Pitluck S."/>
            <person name="Teshima H."/>
            <person name="Detter J.C."/>
            <person name="Han C."/>
            <person name="Tapia R."/>
            <person name="Land M."/>
            <person name="Hauser L."/>
            <person name="Kyrpides N."/>
            <person name="Ivanova N."/>
            <person name="Ovchinnikova G."/>
            <person name="Pagani I."/>
            <person name="Rawat S.R."/>
            <person name="Mannisto M."/>
            <person name="Haggblom M.M."/>
            <person name="Woyke T."/>
        </authorList>
    </citation>
    <scope>NUCLEOTIDE SEQUENCE [LARGE SCALE GENOMIC DNA]</scope>
    <source>
        <strain evidence="6">MP5ACTX9</strain>
        <plasmid evidence="6">Plasmid pACIX905</plasmid>
    </source>
</reference>
<feature type="transmembrane region" description="Helical" evidence="3">
    <location>
        <begin position="74"/>
        <end position="95"/>
    </location>
</feature>
<comment type="catalytic activity">
    <reaction evidence="1">
        <text>ATP + protein L-histidine = ADP + protein N-phospho-L-histidine.</text>
        <dbReference type="EC" id="2.7.13.3"/>
    </reaction>
</comment>
<name>E8X842_GRATM</name>
<keyword evidence="5" id="KW-0808">Transferase</keyword>
<evidence type="ECO:0000313" key="6">
    <source>
        <dbReference type="Proteomes" id="UP000000343"/>
    </source>
</evidence>
<accession>E8X842</accession>
<protein>
    <recommendedName>
        <fullName evidence="2">histidine kinase</fullName>
        <ecNumber evidence="2">2.7.13.3</ecNumber>
    </recommendedName>
</protein>
<dbReference type="AlphaFoldDB" id="E8X842"/>
<feature type="domain" description="Histidine kinase" evidence="4">
    <location>
        <begin position="266"/>
        <end position="359"/>
    </location>
</feature>
<geneLocation type="plasmid" evidence="5 6">
    <name>pACIX905</name>
</geneLocation>
<dbReference type="InterPro" id="IPR004358">
    <property type="entry name" value="Sig_transdc_His_kin-like_C"/>
</dbReference>
<feature type="transmembrane region" description="Helical" evidence="3">
    <location>
        <begin position="115"/>
        <end position="141"/>
    </location>
</feature>
<dbReference type="Pfam" id="PF06580">
    <property type="entry name" value="His_kinase"/>
    <property type="match status" value="1"/>
</dbReference>
<dbReference type="InterPro" id="IPR050640">
    <property type="entry name" value="Bact_2-comp_sensor_kinase"/>
</dbReference>
<sequence length="365" mass="40867">MPLKSGRGWLLYASGWVPYAASYFLIFRLQPYSPHSSYGQALLDAVVNVLPVALLGVAVFWLASRLRWPSRHPIRFAVAHLFGAVSFALLWWASVQTLMSLQTLIVTHRWRYNPWGIYAAQWQAFSGLMVYGTLIGFSYMVQAQERARLEERLRMEAEALRIRSDLSALRSQLNPHFLFNTLNSVIALVGTDSLKAEQALLSLSSMLRYALSSHSEIEEAEVTFEEELRFTEAYLSLEKLRLGDRLRIERSIDPATLLLELPSLTLQPLVENAIKHSISKRPTGGTLAIRASARHGDLNIEVWDDGEGVSSENIAKSSGLGLKTVRRRVELYYESLGSMTVSSTPEAGTTVSLRLPQDESLPLTS</sequence>
<keyword evidence="3" id="KW-0812">Transmembrane</keyword>
<dbReference type="SMART" id="SM00387">
    <property type="entry name" value="HATPase_c"/>
    <property type="match status" value="1"/>
</dbReference>
<dbReference type="InterPro" id="IPR010559">
    <property type="entry name" value="Sig_transdc_His_kin_internal"/>
</dbReference>
<keyword evidence="3" id="KW-1133">Transmembrane helix</keyword>
<dbReference type="InterPro" id="IPR005467">
    <property type="entry name" value="His_kinase_dom"/>
</dbReference>
<evidence type="ECO:0000256" key="1">
    <source>
        <dbReference type="ARBA" id="ARBA00000085"/>
    </source>
</evidence>
<dbReference type="GO" id="GO:0000155">
    <property type="term" value="F:phosphorelay sensor kinase activity"/>
    <property type="evidence" value="ECO:0007669"/>
    <property type="project" value="InterPro"/>
</dbReference>
<dbReference type="GO" id="GO:0016020">
    <property type="term" value="C:membrane"/>
    <property type="evidence" value="ECO:0007669"/>
    <property type="project" value="InterPro"/>
</dbReference>
<dbReference type="Gene3D" id="3.30.565.10">
    <property type="entry name" value="Histidine kinase-like ATPase, C-terminal domain"/>
    <property type="match status" value="1"/>
</dbReference>
<dbReference type="InterPro" id="IPR003594">
    <property type="entry name" value="HATPase_dom"/>
</dbReference>
<keyword evidence="3" id="KW-0472">Membrane</keyword>
<dbReference type="EMBL" id="CP002485">
    <property type="protein sequence ID" value="ADW71626.1"/>
    <property type="molecule type" value="Genomic_DNA"/>
</dbReference>